<sequence length="143" mass="15513">MKIPQSVRELLPKAPLAHLTTLNPDGGPQVTVVWVGIENEEFVIGHLAVHQKVRNIRRDPRVALSLLGDKTNAKGLREYVVIYGNARVTEGGAVKLLQGLARTYLGPNAEYPPAGMQSVPGYITRITPTRLTGIGPWAEKAAD</sequence>
<dbReference type="GO" id="GO:0070967">
    <property type="term" value="F:coenzyme F420 binding"/>
    <property type="evidence" value="ECO:0007669"/>
    <property type="project" value="TreeGrafter"/>
</dbReference>
<dbReference type="GO" id="GO:0005829">
    <property type="term" value="C:cytosol"/>
    <property type="evidence" value="ECO:0007669"/>
    <property type="project" value="TreeGrafter"/>
</dbReference>
<dbReference type="PANTHER" id="PTHR35176">
    <property type="entry name" value="HEME OXYGENASE HI_0854-RELATED"/>
    <property type="match status" value="1"/>
</dbReference>
<dbReference type="AlphaFoldDB" id="G4WVP6"/>
<dbReference type="SUPFAM" id="SSF50475">
    <property type="entry name" value="FMN-binding split barrel"/>
    <property type="match status" value="1"/>
</dbReference>
<dbReference type="GO" id="GO:0016627">
    <property type="term" value="F:oxidoreductase activity, acting on the CH-CH group of donors"/>
    <property type="evidence" value="ECO:0007669"/>
    <property type="project" value="TreeGrafter"/>
</dbReference>
<dbReference type="Gene3D" id="2.30.110.10">
    <property type="entry name" value="Electron Transport, Fmn-binding Protein, Chain A"/>
    <property type="match status" value="1"/>
</dbReference>
<evidence type="ECO:0000259" key="2">
    <source>
        <dbReference type="Pfam" id="PF01243"/>
    </source>
</evidence>
<evidence type="ECO:0000256" key="1">
    <source>
        <dbReference type="ARBA" id="ARBA00023002"/>
    </source>
</evidence>
<reference evidence="3" key="2">
    <citation type="journal article" date="2011" name="J. Bacteriol.">
        <title>Long-chain N-acyl amino acid synthases are linked to the putative PEP-CTERM/exosortase protein-sorting system in Gram-negative bacteria.</title>
        <authorList>
            <person name="Craig J.W."/>
            <person name="Cherry M.A."/>
            <person name="Brady S.F."/>
        </authorList>
    </citation>
    <scope>NUCLEOTIDE SEQUENCE</scope>
</reference>
<proteinExistence type="predicted"/>
<dbReference type="PANTHER" id="PTHR35176:SF6">
    <property type="entry name" value="HEME OXYGENASE HI_0854-RELATED"/>
    <property type="match status" value="1"/>
</dbReference>
<dbReference type="NCBIfam" id="TIGR03618">
    <property type="entry name" value="Rv1155_F420"/>
    <property type="match status" value="1"/>
</dbReference>
<dbReference type="Pfam" id="PF01243">
    <property type="entry name" value="PNPOx_N"/>
    <property type="match status" value="1"/>
</dbReference>
<feature type="domain" description="Pyridoxamine 5'-phosphate oxidase N-terminal" evidence="2">
    <location>
        <begin position="4"/>
        <end position="97"/>
    </location>
</feature>
<keyword evidence="1" id="KW-0560">Oxidoreductase</keyword>
<evidence type="ECO:0000313" key="3">
    <source>
        <dbReference type="EMBL" id="AEQ20498.1"/>
    </source>
</evidence>
<organism evidence="3">
    <name type="scientific">uncultured bacterium CSL144</name>
    <dbReference type="NCBI Taxonomy" id="1091570"/>
    <lineage>
        <taxon>Bacteria</taxon>
        <taxon>environmental samples</taxon>
    </lineage>
</organism>
<name>G4WVP6_9BACT</name>
<accession>G4WVP6</accession>
<dbReference type="InterPro" id="IPR012349">
    <property type="entry name" value="Split_barrel_FMN-bd"/>
</dbReference>
<dbReference type="InterPro" id="IPR019920">
    <property type="entry name" value="F420-binding_dom_put"/>
</dbReference>
<dbReference type="InterPro" id="IPR052019">
    <property type="entry name" value="F420H2_bilvrd_red/Heme_oxyg"/>
</dbReference>
<dbReference type="EMBL" id="JF429412">
    <property type="protein sequence ID" value="AEQ20498.1"/>
    <property type="molecule type" value="Genomic_DNA"/>
</dbReference>
<dbReference type="InterPro" id="IPR011576">
    <property type="entry name" value="Pyridox_Oxase_N"/>
</dbReference>
<reference evidence="3" key="1">
    <citation type="journal article" date="2004" name="Appl. Environ. Microbiol.">
        <title>Long-chain N-acyltyrosine synthases from environmental DNA.</title>
        <authorList>
            <person name="Brady S.F."/>
            <person name="Chao C.J."/>
            <person name="Clardy J."/>
        </authorList>
    </citation>
    <scope>NUCLEOTIDE SEQUENCE</scope>
</reference>
<protein>
    <submittedName>
        <fullName evidence="3">PPOX class putative F420-dependent enzyme</fullName>
    </submittedName>
</protein>